<dbReference type="AlphaFoldDB" id="A0A9J6QTQ2"/>
<dbReference type="Pfam" id="PF10865">
    <property type="entry name" value="DUF2703"/>
    <property type="match status" value="1"/>
</dbReference>
<dbReference type="InterPro" id="IPR021219">
    <property type="entry name" value="DUF2703"/>
</dbReference>
<comment type="caution">
    <text evidence="1">The sequence shown here is derived from an EMBL/GenBank/DDBJ whole genome shotgun (WGS) entry which is preliminary data.</text>
</comment>
<dbReference type="EMBL" id="JAOSHN010000004">
    <property type="protein sequence ID" value="MCU7378940.1"/>
    <property type="molecule type" value="Genomic_DNA"/>
</dbReference>
<protein>
    <submittedName>
        <fullName evidence="1">DUF2703 domain-containing protein</fullName>
    </submittedName>
</protein>
<keyword evidence="2" id="KW-1185">Reference proteome</keyword>
<evidence type="ECO:0000313" key="2">
    <source>
        <dbReference type="Proteomes" id="UP001065549"/>
    </source>
</evidence>
<dbReference type="RefSeq" id="WP_269478542.1">
    <property type="nucleotide sequence ID" value="NZ_JAOSHN010000004.1"/>
</dbReference>
<organism evidence="1 2">
    <name type="scientific">Hominibacterium faecale</name>
    <dbReference type="NCBI Taxonomy" id="2839743"/>
    <lineage>
        <taxon>Bacteria</taxon>
        <taxon>Bacillati</taxon>
        <taxon>Bacillota</taxon>
        <taxon>Clostridia</taxon>
        <taxon>Peptostreptococcales</taxon>
        <taxon>Anaerovoracaceae</taxon>
        <taxon>Hominibacterium</taxon>
    </lineage>
</organism>
<gene>
    <name evidence="1" type="ORF">OBO34_11290</name>
</gene>
<proteinExistence type="predicted"/>
<dbReference type="Gene3D" id="3.40.30.10">
    <property type="entry name" value="Glutaredoxin"/>
    <property type="match status" value="1"/>
</dbReference>
<reference evidence="1" key="1">
    <citation type="submission" date="2022-09" db="EMBL/GenBank/DDBJ databases">
        <title>Culturomic study of gut microbiota in children with autism spectrum disorder.</title>
        <authorList>
            <person name="Efimov B.A."/>
            <person name="Chaplin A.V."/>
            <person name="Sokolova S.R."/>
            <person name="Pikina A.P."/>
            <person name="Korzhanova M."/>
            <person name="Belova V."/>
            <person name="Korostin D."/>
        </authorList>
    </citation>
    <scope>NUCLEOTIDE SEQUENCE</scope>
    <source>
        <strain evidence="1">ASD5510</strain>
    </source>
</reference>
<evidence type="ECO:0000313" key="1">
    <source>
        <dbReference type="EMBL" id="MCU7378940.1"/>
    </source>
</evidence>
<sequence length="79" mass="9313">MTSCERCQATDHTLTEAIKELYPVLETLGYEIFYRKIEIVTETMAKEYHFLSSPTIRINGRDICGEIKESVQRLQWDLR</sequence>
<name>A0A9J6QTQ2_9FIRM</name>
<dbReference type="Proteomes" id="UP001065549">
    <property type="component" value="Unassembled WGS sequence"/>
</dbReference>
<accession>A0A9J6QTQ2</accession>